<dbReference type="InterPro" id="IPR011990">
    <property type="entry name" value="TPR-like_helical_dom_sf"/>
</dbReference>
<dbReference type="Gene3D" id="1.25.40.390">
    <property type="match status" value="1"/>
</dbReference>
<evidence type="ECO:0000313" key="2">
    <source>
        <dbReference type="Proteomes" id="UP001199816"/>
    </source>
</evidence>
<dbReference type="InterPro" id="IPR024302">
    <property type="entry name" value="SusD-like"/>
</dbReference>
<dbReference type="Proteomes" id="UP001199816">
    <property type="component" value="Unassembled WGS sequence"/>
</dbReference>
<accession>A0ABS8PWB8</accession>
<reference evidence="1 2" key="1">
    <citation type="submission" date="2021-11" db="EMBL/GenBank/DDBJ databases">
        <title>Genomic of Niabella pedocola.</title>
        <authorList>
            <person name="Wu T."/>
        </authorList>
    </citation>
    <scope>NUCLEOTIDE SEQUENCE [LARGE SCALE GENOMIC DNA]</scope>
    <source>
        <strain evidence="1 2">JCM 31011</strain>
    </source>
</reference>
<keyword evidence="2" id="KW-1185">Reference proteome</keyword>
<protein>
    <submittedName>
        <fullName evidence="1">SusD/RagB family nutrient-binding outer membrane lipoprotein</fullName>
    </submittedName>
</protein>
<sequence length="524" mass="57867">MKQIIVALFCLIVFGSCTKGFETANQDPNQISDELLKQDFNLVGSPFSGMIFNLNGHQIEEDLCYDNWMGYMGTPTDFVGNVNNTTYYIRWNSYWGRVYGSVMSPAKQVIQLAQENKLPLFATWAKLVRILAISKLTAIHGPVIYTNYGSTAPSILYDKESDLYTLFFKQLDSIQSDFGANTAYKSFTKFDPTAYQGNISQWMKLANSLRLRLAMRLSKIDPSTAKIQGEKALSDPAGLIATNADNFINSLNGNIMPVAQICYQWDDTRMGGVIESFMVGLKDGRISRYFAPLDNASLAADHPATPYKGVRNGAYINAKADRVPFSKVSNDFNSVTTRRDFCAAEVAFLKAEAGLRGWAGAGDPKTNYENGVRLSFADWGASGVDAYLADASSKPINYVDPKDSRNNFTAASTVTVAWNAADNNELKLEKIITQKYLAAFTQTLEAWVDFRRTGYPKIPHVAKNDSGPDWGVIPGDQWIKRMPFIPAERTGNTAAVADAVTKMGAGAKDDIATRLWWDTGGSNF</sequence>
<dbReference type="RefSeq" id="WP_231007843.1">
    <property type="nucleotide sequence ID" value="NZ_JAJNEC010000007.1"/>
</dbReference>
<evidence type="ECO:0000313" key="1">
    <source>
        <dbReference type="EMBL" id="MCD2425369.1"/>
    </source>
</evidence>
<dbReference type="Pfam" id="PF12741">
    <property type="entry name" value="SusD-like"/>
    <property type="match status" value="1"/>
</dbReference>
<comment type="caution">
    <text evidence="1">The sequence shown here is derived from an EMBL/GenBank/DDBJ whole genome shotgun (WGS) entry which is preliminary data.</text>
</comment>
<dbReference type="SUPFAM" id="SSF48452">
    <property type="entry name" value="TPR-like"/>
    <property type="match status" value="1"/>
</dbReference>
<name>A0ABS8PWB8_9BACT</name>
<proteinExistence type="predicted"/>
<dbReference type="PROSITE" id="PS51257">
    <property type="entry name" value="PROKAR_LIPOPROTEIN"/>
    <property type="match status" value="1"/>
</dbReference>
<dbReference type="EMBL" id="JAJNEC010000007">
    <property type="protein sequence ID" value="MCD2425369.1"/>
    <property type="molecule type" value="Genomic_DNA"/>
</dbReference>
<keyword evidence="1" id="KW-0449">Lipoprotein</keyword>
<gene>
    <name evidence="1" type="ORF">LQ567_21475</name>
</gene>
<organism evidence="1 2">
    <name type="scientific">Niabella pedocola</name>
    <dbReference type="NCBI Taxonomy" id="1752077"/>
    <lineage>
        <taxon>Bacteria</taxon>
        <taxon>Pseudomonadati</taxon>
        <taxon>Bacteroidota</taxon>
        <taxon>Chitinophagia</taxon>
        <taxon>Chitinophagales</taxon>
        <taxon>Chitinophagaceae</taxon>
        <taxon>Niabella</taxon>
    </lineage>
</organism>